<dbReference type="AlphaFoldDB" id="A0A154V6L6"/>
<accession>A0A154V6L6</accession>
<evidence type="ECO:0000313" key="3">
    <source>
        <dbReference type="EMBL" id="KZC97013.1"/>
    </source>
</evidence>
<gene>
    <name evidence="3" type="ORF">AUP43_15235</name>
</gene>
<evidence type="ECO:0000313" key="4">
    <source>
        <dbReference type="Proteomes" id="UP000076400"/>
    </source>
</evidence>
<name>A0A154V6L6_9PROT</name>
<dbReference type="STRING" id="580166.AUP43_15235"/>
<feature type="compositionally biased region" description="Polar residues" evidence="1">
    <location>
        <begin position="135"/>
        <end position="188"/>
    </location>
</feature>
<feature type="region of interest" description="Disordered" evidence="1">
    <location>
        <begin position="125"/>
        <end position="206"/>
    </location>
</feature>
<reference evidence="3 4" key="1">
    <citation type="submission" date="2015-12" db="EMBL/GenBank/DDBJ databases">
        <title>Genome sequence of Oceanibaculum pacificum MCCC 1A02656.</title>
        <authorList>
            <person name="Lu L."/>
            <person name="Lai Q."/>
            <person name="Shao Z."/>
            <person name="Qian P."/>
        </authorList>
    </citation>
    <scope>NUCLEOTIDE SEQUENCE [LARGE SCALE GENOMIC DNA]</scope>
    <source>
        <strain evidence="3 4">MCCC 1A02656</strain>
    </source>
</reference>
<dbReference type="InterPro" id="IPR038268">
    <property type="entry name" value="RHH_sf"/>
</dbReference>
<sequence>MTERAKRAIARIADVTQAHRSSRRIRRNVKVSGRRTSVSLEVAVWDALAEICTREDMTIDLLCDAIEARRRSASLASALRIFALVYFRVLEQRLYPRPKAAAGGLREGRVQAGFPAVLESALDSFDQGRRRGSARGNTPANSTQANSTQANSTQANSTQANSTQANSTQANSTQANSTQANSTQANSQGDTGGDSGGRDGAGEPVC</sequence>
<organism evidence="3 4">
    <name type="scientific">Oceanibaculum pacificum</name>
    <dbReference type="NCBI Taxonomy" id="580166"/>
    <lineage>
        <taxon>Bacteria</taxon>
        <taxon>Pseudomonadati</taxon>
        <taxon>Pseudomonadota</taxon>
        <taxon>Alphaproteobacteria</taxon>
        <taxon>Rhodospirillales</taxon>
        <taxon>Oceanibaculaceae</taxon>
        <taxon>Oceanibaculum</taxon>
    </lineage>
</organism>
<feature type="domain" description="Ribbon-helix-helix" evidence="2">
    <location>
        <begin position="26"/>
        <end position="86"/>
    </location>
</feature>
<protein>
    <recommendedName>
        <fullName evidence="2">Ribbon-helix-helix domain-containing protein</fullName>
    </recommendedName>
</protein>
<dbReference type="EMBL" id="LPXN01000180">
    <property type="protein sequence ID" value="KZC97013.1"/>
    <property type="molecule type" value="Genomic_DNA"/>
</dbReference>
<comment type="caution">
    <text evidence="3">The sequence shown here is derived from an EMBL/GenBank/DDBJ whole genome shotgun (WGS) entry which is preliminary data.</text>
</comment>
<feature type="compositionally biased region" description="Basic and acidic residues" evidence="1">
    <location>
        <begin position="196"/>
        <end position="206"/>
    </location>
</feature>
<evidence type="ECO:0000259" key="2">
    <source>
        <dbReference type="Pfam" id="PF13467"/>
    </source>
</evidence>
<dbReference type="InterPro" id="IPR027373">
    <property type="entry name" value="RHH_dom"/>
</dbReference>
<evidence type="ECO:0000256" key="1">
    <source>
        <dbReference type="SAM" id="MobiDB-lite"/>
    </source>
</evidence>
<dbReference type="OrthoDB" id="8479603at2"/>
<proteinExistence type="predicted"/>
<dbReference type="Pfam" id="PF13467">
    <property type="entry name" value="RHH_4"/>
    <property type="match status" value="1"/>
</dbReference>
<dbReference type="Proteomes" id="UP000076400">
    <property type="component" value="Unassembled WGS sequence"/>
</dbReference>
<keyword evidence="4" id="KW-1185">Reference proteome</keyword>
<dbReference type="Gene3D" id="1.10.3990.20">
    <property type="entry name" value="protein bp1543"/>
    <property type="match status" value="1"/>
</dbReference>